<gene>
    <name evidence="3" type="ORF">NOCA2480071</name>
</gene>
<reference evidence="3" key="1">
    <citation type="submission" date="2015-08" db="EMBL/GenBank/DDBJ databases">
        <authorList>
            <person name="Babu N.S."/>
            <person name="Beckwith C.J."/>
            <person name="Beseler K.G."/>
            <person name="Brison A."/>
            <person name="Carone J.V."/>
            <person name="Caskin T.P."/>
            <person name="Diamond M."/>
            <person name="Durham M.E."/>
            <person name="Foxe J.M."/>
            <person name="Go M."/>
            <person name="Henderson B.A."/>
            <person name="Jones I.B."/>
            <person name="McGettigan J.A."/>
            <person name="Micheletti S.J."/>
            <person name="Nasrallah M.E."/>
            <person name="Ortiz D."/>
            <person name="Piller C.R."/>
            <person name="Privatt S.R."/>
            <person name="Schneider S.L."/>
            <person name="Sharp S."/>
            <person name="Smith T.C."/>
            <person name="Stanton J.D."/>
            <person name="Ullery H.E."/>
            <person name="Wilson R.J."/>
            <person name="Serrano M.G."/>
            <person name="Buck G."/>
            <person name="Lee V."/>
            <person name="Wang Y."/>
            <person name="Carvalho R."/>
            <person name="Voegtly L."/>
            <person name="Shi R."/>
            <person name="Duckworth R."/>
            <person name="Johnson A."/>
            <person name="Loviza R."/>
            <person name="Walstead R."/>
            <person name="Shah Z."/>
            <person name="Kiflezghi M."/>
            <person name="Wade K."/>
            <person name="Ball S.L."/>
            <person name="Bradley K.W."/>
            <person name="Asai D.J."/>
            <person name="Bowman C.A."/>
            <person name="Russell D.A."/>
            <person name="Pope W.H."/>
            <person name="Jacobs-Sera D."/>
            <person name="Hendrix R.W."/>
            <person name="Hatfull G.F."/>
        </authorList>
    </citation>
    <scope>NUCLEOTIDE SEQUENCE</scope>
</reference>
<dbReference type="AlphaFoldDB" id="A0A2P2CAW9"/>
<keyword evidence="2" id="KW-0472">Membrane</keyword>
<proteinExistence type="predicted"/>
<protein>
    <submittedName>
        <fullName evidence="3">Uncharacterized protein</fullName>
    </submittedName>
</protein>
<keyword evidence="2" id="KW-0812">Transmembrane</keyword>
<organism evidence="3">
    <name type="scientific">metagenome</name>
    <dbReference type="NCBI Taxonomy" id="256318"/>
    <lineage>
        <taxon>unclassified sequences</taxon>
        <taxon>metagenomes</taxon>
    </lineage>
</organism>
<feature type="region of interest" description="Disordered" evidence="1">
    <location>
        <begin position="70"/>
        <end position="92"/>
    </location>
</feature>
<sequence>MKNNIPVIYWTFRTAWTLLHFIIVAAAAVALLAWAVTDNHAVRAFEPARDNVLDLQERVSNAIPWPWAVDDDGGVDNSQPENSPGRNAQSRSTTTIQVIGNVNVRSAPRVNAKVVKVLDDGSRVESDCMVKGAVVDPGPYQTKLRQYRGVDNAPTSRWDHVPGLGFVSDAYVLTVTDGLPRCR</sequence>
<evidence type="ECO:0000256" key="1">
    <source>
        <dbReference type="SAM" id="MobiDB-lite"/>
    </source>
</evidence>
<name>A0A2P2CAW9_9ZZZZ</name>
<feature type="transmembrane region" description="Helical" evidence="2">
    <location>
        <begin position="15"/>
        <end position="36"/>
    </location>
</feature>
<dbReference type="EMBL" id="CZKA01000043">
    <property type="protein sequence ID" value="CUR58042.1"/>
    <property type="molecule type" value="Genomic_DNA"/>
</dbReference>
<keyword evidence="2" id="KW-1133">Transmembrane helix</keyword>
<evidence type="ECO:0000256" key="2">
    <source>
        <dbReference type="SAM" id="Phobius"/>
    </source>
</evidence>
<accession>A0A2P2CAW9</accession>
<feature type="compositionally biased region" description="Polar residues" evidence="1">
    <location>
        <begin position="76"/>
        <end position="92"/>
    </location>
</feature>
<evidence type="ECO:0000313" key="3">
    <source>
        <dbReference type="EMBL" id="CUR58042.1"/>
    </source>
</evidence>